<evidence type="ECO:0000256" key="3">
    <source>
        <dbReference type="ARBA" id="ARBA00023163"/>
    </source>
</evidence>
<feature type="domain" description="HTH araC/xylS-type" evidence="5">
    <location>
        <begin position="675"/>
        <end position="774"/>
    </location>
</feature>
<protein>
    <submittedName>
        <fullName evidence="6">Helix-turn-helix transcriptional regulator</fullName>
    </submittedName>
</protein>
<organism evidence="6 7">
    <name type="scientific">Clostridium ganghwense</name>
    <dbReference type="NCBI Taxonomy" id="312089"/>
    <lineage>
        <taxon>Bacteria</taxon>
        <taxon>Bacillati</taxon>
        <taxon>Bacillota</taxon>
        <taxon>Clostridia</taxon>
        <taxon>Eubacteriales</taxon>
        <taxon>Clostridiaceae</taxon>
        <taxon>Clostridium</taxon>
    </lineage>
</organism>
<sequence>MKIKKDIFVKFNLNSTFTKLISSYLIIISVILFIASLTFYTNYKKLIIKQGIDTSTKTLHQADYYTNFNLNWSKSFLYELYLDNDIHNLMYTTSPELKKAGLTKLKDISSISSNIDSIYIYNKANNCFYSSLDIKLQPNYENTMETLLLNTKETFSSNFIPNKITITSKEGKTITKNILSIFLSNVASSNNKLPDGAIILNINADMLGKYFKQNYEIDNTLFAINTKGEVVLDSNPTKFLCNISSKIHIKSILNSHKLKDNFTSSIDNKTYFITYTTSKNTNLKFINIIPYEDLLGKTKEVMNSLFFVALILFLLGIILAYIMSNKIYAPINKIVNRMKSTNALNNNSTNSKTKNELEYLSDAIDDILSQPASLQRLSLEEIVFIRKRFLKDLLVNDAKNVIDYNAKFNELDIKIDMGNLIVVVFKIDFVKKLYDKYSTKTDRRLIRFGIKNVITEILSTNYQTETIIVDNTIVAILSINQEIDNTILDTIISCSKNIQNNIFESLNISLSASIGDFAKDIFAISKSYTRANKYLNYTFKYGSNAILYEHKISKDLSTEYKYDENIERALFEAIKLGKISKVETQLDKMFNEILNYYYDDMILAITNLAINSEKLINNLYNINNENSCANINNFIHNLNNLETIEDAKLWLLDLYKSVIDKLTKKKLNKTNVLVNDVKKYIHNNFSNSSLSIDGLADQFNISPNYLRSIFKNTAGKSISKYIADCRFDKAKSLLNTTDLPVIQISSKVGYNNSNYFYTAFKKTYGISPSQYRKMNKIS</sequence>
<gene>
    <name evidence="6" type="ORF">OXH55_12140</name>
</gene>
<feature type="transmembrane region" description="Helical" evidence="4">
    <location>
        <begin position="20"/>
        <end position="40"/>
    </location>
</feature>
<dbReference type="RefSeq" id="WP_268050255.1">
    <property type="nucleotide sequence ID" value="NZ_JAPQES010000004.1"/>
</dbReference>
<proteinExistence type="predicted"/>
<name>A0ABT4CQQ9_9CLOT</name>
<keyword evidence="1" id="KW-0805">Transcription regulation</keyword>
<keyword evidence="4" id="KW-0472">Membrane</keyword>
<dbReference type="PRINTS" id="PR00032">
    <property type="entry name" value="HTHARAC"/>
</dbReference>
<dbReference type="SUPFAM" id="SSF46689">
    <property type="entry name" value="Homeodomain-like"/>
    <property type="match status" value="1"/>
</dbReference>
<dbReference type="PANTHER" id="PTHR43280">
    <property type="entry name" value="ARAC-FAMILY TRANSCRIPTIONAL REGULATOR"/>
    <property type="match status" value="1"/>
</dbReference>
<dbReference type="Pfam" id="PF12833">
    <property type="entry name" value="HTH_18"/>
    <property type="match status" value="1"/>
</dbReference>
<keyword evidence="7" id="KW-1185">Reference proteome</keyword>
<dbReference type="PANTHER" id="PTHR43280:SF2">
    <property type="entry name" value="HTH-TYPE TRANSCRIPTIONAL REGULATOR EXSA"/>
    <property type="match status" value="1"/>
</dbReference>
<dbReference type="PROSITE" id="PS01124">
    <property type="entry name" value="HTH_ARAC_FAMILY_2"/>
    <property type="match status" value="1"/>
</dbReference>
<evidence type="ECO:0000256" key="2">
    <source>
        <dbReference type="ARBA" id="ARBA00023125"/>
    </source>
</evidence>
<evidence type="ECO:0000259" key="5">
    <source>
        <dbReference type="PROSITE" id="PS01124"/>
    </source>
</evidence>
<keyword evidence="2" id="KW-0238">DNA-binding</keyword>
<dbReference type="EMBL" id="JAPQES010000004">
    <property type="protein sequence ID" value="MCY6371390.1"/>
    <property type="molecule type" value="Genomic_DNA"/>
</dbReference>
<dbReference type="InterPro" id="IPR020449">
    <property type="entry name" value="Tscrpt_reg_AraC-type_HTH"/>
</dbReference>
<comment type="caution">
    <text evidence="6">The sequence shown here is derived from an EMBL/GenBank/DDBJ whole genome shotgun (WGS) entry which is preliminary data.</text>
</comment>
<evidence type="ECO:0000256" key="4">
    <source>
        <dbReference type="SAM" id="Phobius"/>
    </source>
</evidence>
<keyword evidence="4" id="KW-1133">Transmembrane helix</keyword>
<evidence type="ECO:0000313" key="7">
    <source>
        <dbReference type="Proteomes" id="UP001079657"/>
    </source>
</evidence>
<accession>A0ABT4CQQ9</accession>
<dbReference type="Gene3D" id="6.10.340.10">
    <property type="match status" value="1"/>
</dbReference>
<dbReference type="InterPro" id="IPR009057">
    <property type="entry name" value="Homeodomain-like_sf"/>
</dbReference>
<dbReference type="SMART" id="SM00342">
    <property type="entry name" value="HTH_ARAC"/>
    <property type="match status" value="1"/>
</dbReference>
<dbReference type="Proteomes" id="UP001079657">
    <property type="component" value="Unassembled WGS sequence"/>
</dbReference>
<keyword evidence="4" id="KW-0812">Transmembrane</keyword>
<feature type="transmembrane region" description="Helical" evidence="4">
    <location>
        <begin position="305"/>
        <end position="323"/>
    </location>
</feature>
<evidence type="ECO:0000313" key="6">
    <source>
        <dbReference type="EMBL" id="MCY6371390.1"/>
    </source>
</evidence>
<dbReference type="InterPro" id="IPR018060">
    <property type="entry name" value="HTH_AraC"/>
</dbReference>
<reference evidence="6" key="1">
    <citation type="submission" date="2022-12" db="EMBL/GenBank/DDBJ databases">
        <authorList>
            <person name="Wang J."/>
        </authorList>
    </citation>
    <scope>NUCLEOTIDE SEQUENCE</scope>
    <source>
        <strain evidence="6">HY-42-06</strain>
    </source>
</reference>
<keyword evidence="3" id="KW-0804">Transcription</keyword>
<evidence type="ECO:0000256" key="1">
    <source>
        <dbReference type="ARBA" id="ARBA00023015"/>
    </source>
</evidence>
<dbReference type="Gene3D" id="1.10.10.60">
    <property type="entry name" value="Homeodomain-like"/>
    <property type="match status" value="2"/>
</dbReference>